<dbReference type="SMART" id="SM00411">
    <property type="entry name" value="BHL"/>
    <property type="match status" value="1"/>
</dbReference>
<protein>
    <submittedName>
        <fullName evidence="5">HU family DNA-binding protein</fullName>
    </submittedName>
</protein>
<dbReference type="InterPro" id="IPR010992">
    <property type="entry name" value="IHF-like_DNA-bd_dom_sf"/>
</dbReference>
<reference evidence="6" key="1">
    <citation type="journal article" date="2019" name="Int. J. Syst. Evol. Microbiol.">
        <title>The Global Catalogue of Microorganisms (GCM) 10K type strain sequencing project: providing services to taxonomists for standard genome sequencing and annotation.</title>
        <authorList>
            <consortium name="The Broad Institute Genomics Platform"/>
            <consortium name="The Broad Institute Genome Sequencing Center for Infectious Disease"/>
            <person name="Wu L."/>
            <person name="Ma J."/>
        </authorList>
    </citation>
    <scope>NUCLEOTIDE SEQUENCE [LARGE SCALE GENOMIC DNA]</scope>
    <source>
        <strain evidence="6">JCM 1405</strain>
    </source>
</reference>
<dbReference type="GO" id="GO:0003677">
    <property type="term" value="F:DNA binding"/>
    <property type="evidence" value="ECO:0007669"/>
    <property type="project" value="UniProtKB-KW"/>
</dbReference>
<organism evidence="5 6">
    <name type="scientific">Clostridium malenominatum</name>
    <dbReference type="NCBI Taxonomy" id="1539"/>
    <lineage>
        <taxon>Bacteria</taxon>
        <taxon>Bacillati</taxon>
        <taxon>Bacillota</taxon>
        <taxon>Clostridia</taxon>
        <taxon>Eubacteriales</taxon>
        <taxon>Clostridiaceae</taxon>
        <taxon>Clostridium</taxon>
    </lineage>
</organism>
<dbReference type="PRINTS" id="PR01727">
    <property type="entry name" value="DNABINDINGHU"/>
</dbReference>
<gene>
    <name evidence="5" type="ORF">GCM10008905_22120</name>
</gene>
<proteinExistence type="inferred from homology"/>
<evidence type="ECO:0000256" key="2">
    <source>
        <dbReference type="ARBA" id="ARBA00023067"/>
    </source>
</evidence>
<dbReference type="InterPro" id="IPR020816">
    <property type="entry name" value="Histone-like_DNA-bd_CS"/>
</dbReference>
<keyword evidence="3 5" id="KW-0238">DNA-binding</keyword>
<dbReference type="Proteomes" id="UP001500339">
    <property type="component" value="Unassembled WGS sequence"/>
</dbReference>
<evidence type="ECO:0000256" key="1">
    <source>
        <dbReference type="ARBA" id="ARBA00010529"/>
    </source>
</evidence>
<keyword evidence="6" id="KW-1185">Reference proteome</keyword>
<name>A0ABP3UAK0_9CLOT</name>
<dbReference type="EMBL" id="BAAACF010000002">
    <property type="protein sequence ID" value="GAA0726031.1"/>
    <property type="molecule type" value="Genomic_DNA"/>
</dbReference>
<keyword evidence="2" id="KW-0226">DNA condensation</keyword>
<dbReference type="PANTHER" id="PTHR33175:SF3">
    <property type="entry name" value="DNA-BINDING PROTEIN HU-BETA"/>
    <property type="match status" value="1"/>
</dbReference>
<evidence type="ECO:0000313" key="5">
    <source>
        <dbReference type="EMBL" id="GAA0726031.1"/>
    </source>
</evidence>
<comment type="caution">
    <text evidence="5">The sequence shown here is derived from an EMBL/GenBank/DDBJ whole genome shotgun (WGS) entry which is preliminary data.</text>
</comment>
<comment type="similarity">
    <text evidence="1 4">Belongs to the bacterial histone-like protein family.</text>
</comment>
<evidence type="ECO:0000256" key="3">
    <source>
        <dbReference type="ARBA" id="ARBA00023125"/>
    </source>
</evidence>
<dbReference type="Pfam" id="PF00216">
    <property type="entry name" value="Bac_DNA_binding"/>
    <property type="match status" value="1"/>
</dbReference>
<accession>A0ABP3UAK0</accession>
<dbReference type="SUPFAM" id="SSF47729">
    <property type="entry name" value="IHF-like DNA-binding proteins"/>
    <property type="match status" value="1"/>
</dbReference>
<dbReference type="Gene3D" id="4.10.520.10">
    <property type="entry name" value="IHF-like DNA-binding proteins"/>
    <property type="match status" value="1"/>
</dbReference>
<dbReference type="InterPro" id="IPR000119">
    <property type="entry name" value="Hist_DNA-bd"/>
</dbReference>
<evidence type="ECO:0000256" key="4">
    <source>
        <dbReference type="RuleBase" id="RU003939"/>
    </source>
</evidence>
<dbReference type="CDD" id="cd13831">
    <property type="entry name" value="HU"/>
    <property type="match status" value="1"/>
</dbReference>
<sequence length="91" mass="10295">MNKAELITSMAEKSKLTKKDAEILLKAFIESVEESLEKGEKVQLVGFGTFETRKRAARIGRNPKTREEITIPESTVPVFKPGKEFKDKVNK</sequence>
<evidence type="ECO:0000313" key="6">
    <source>
        <dbReference type="Proteomes" id="UP001500339"/>
    </source>
</evidence>
<dbReference type="PROSITE" id="PS00045">
    <property type="entry name" value="HISTONE_LIKE"/>
    <property type="match status" value="1"/>
</dbReference>
<dbReference type="PANTHER" id="PTHR33175">
    <property type="entry name" value="DNA-BINDING PROTEIN HU"/>
    <property type="match status" value="1"/>
</dbReference>